<dbReference type="AlphaFoldDB" id="A0A150P064"/>
<evidence type="ECO:0000313" key="3">
    <source>
        <dbReference type="Proteomes" id="UP000075604"/>
    </source>
</evidence>
<name>A0A150P064_SORCE</name>
<dbReference type="InterPro" id="IPR018683">
    <property type="entry name" value="DUF2169"/>
</dbReference>
<proteinExistence type="predicted"/>
<accession>A0A150P064</accession>
<reference evidence="2 3" key="1">
    <citation type="submission" date="2014-02" db="EMBL/GenBank/DDBJ databases">
        <title>The small core and large imbalanced accessory genome model reveals a collaborative survival strategy of Sorangium cellulosum strains in nature.</title>
        <authorList>
            <person name="Han K."/>
            <person name="Peng R."/>
            <person name="Blom J."/>
            <person name="Li Y.-Z."/>
        </authorList>
    </citation>
    <scope>NUCLEOTIDE SEQUENCE [LARGE SCALE GENOMIC DNA]</scope>
    <source>
        <strain evidence="2 3">So0157-18</strain>
    </source>
</reference>
<organism evidence="2 3">
    <name type="scientific">Sorangium cellulosum</name>
    <name type="common">Polyangium cellulosum</name>
    <dbReference type="NCBI Taxonomy" id="56"/>
    <lineage>
        <taxon>Bacteria</taxon>
        <taxon>Pseudomonadati</taxon>
        <taxon>Myxococcota</taxon>
        <taxon>Polyangia</taxon>
        <taxon>Polyangiales</taxon>
        <taxon>Polyangiaceae</taxon>
        <taxon>Sorangium</taxon>
    </lineage>
</organism>
<evidence type="ECO:0000313" key="2">
    <source>
        <dbReference type="EMBL" id="KYF48088.1"/>
    </source>
</evidence>
<feature type="domain" description="DUF2169" evidence="1">
    <location>
        <begin position="20"/>
        <end position="361"/>
    </location>
</feature>
<dbReference type="EMBL" id="JELX01004433">
    <property type="protein sequence ID" value="KYF48088.1"/>
    <property type="molecule type" value="Genomic_DNA"/>
</dbReference>
<dbReference type="Proteomes" id="UP000075604">
    <property type="component" value="Unassembled WGS sequence"/>
</dbReference>
<comment type="caution">
    <text evidence="2">The sequence shown here is derived from an EMBL/GenBank/DDBJ whole genome shotgun (WGS) entry which is preliminary data.</text>
</comment>
<evidence type="ECO:0000259" key="1">
    <source>
        <dbReference type="Pfam" id="PF09937"/>
    </source>
</evidence>
<dbReference type="Pfam" id="PF09937">
    <property type="entry name" value="DUF2169"/>
    <property type="match status" value="1"/>
</dbReference>
<sequence length="385" mass="42976">MEILTAPSPVVRQMSGTDPEGRNILAVLVKITYALTNEGRVHRSREQAPLTLPVLDDPENKSLLAADTDLYPHKLATDVVLKGHAYAYEDTRSFDVSLGVDGLRKTIRVVGDRRCTLSSTGQIFFSPPEPVGRIPLRYDRAYGGQDRAATARYGNPFDGLRPFLARELAVLKANPYDYPRNPAGRGYLIEPTPAAIERLELPNLEDPLDPLTPERLVCGHVEHWPSMPLPQAMDWVGLGWFPRLAYFGVVPEHKPFAGLVAEAARGYAPADILQEKPIAEKFDFRCASGASLGLQLPYLTGGEQIELINLHPRRPRLVFRLPVERPKIWTDGRKGKLNETNPVIHTVLIEPDEGRFSVLWRGSAPALRPYLPDELEKMPLRVEIP</sequence>
<gene>
    <name evidence="2" type="ORF">BE04_42460</name>
</gene>
<protein>
    <recommendedName>
        <fullName evidence="1">DUF2169 domain-containing protein</fullName>
    </recommendedName>
</protein>